<dbReference type="HOGENOM" id="CLU_000604_78_2_0"/>
<dbReference type="InterPro" id="IPR027417">
    <property type="entry name" value="P-loop_NTPase"/>
</dbReference>
<dbReference type="AlphaFoldDB" id="A0A0S6W785"/>
<feature type="transmembrane region" description="Helical" evidence="14">
    <location>
        <begin position="308"/>
        <end position="327"/>
    </location>
</feature>
<dbReference type="Pfam" id="PF12704">
    <property type="entry name" value="MacB_PCD"/>
    <property type="match status" value="1"/>
</dbReference>
<keyword evidence="17" id="KW-1185">Reference proteome</keyword>
<feature type="compositionally biased region" description="Polar residues" evidence="13">
    <location>
        <begin position="234"/>
        <end position="243"/>
    </location>
</feature>
<evidence type="ECO:0000256" key="4">
    <source>
        <dbReference type="ARBA" id="ARBA00022519"/>
    </source>
</evidence>
<dbReference type="GO" id="GO:0046677">
    <property type="term" value="P:response to antibiotic"/>
    <property type="evidence" value="ECO:0007669"/>
    <property type="project" value="UniProtKB-KW"/>
</dbReference>
<comment type="subcellular location">
    <subcellularLocation>
        <location evidence="1">Cell inner membrane</location>
        <topology evidence="1">Multi-pass membrane protein</topology>
    </subcellularLocation>
</comment>
<evidence type="ECO:0000256" key="3">
    <source>
        <dbReference type="ARBA" id="ARBA00022475"/>
    </source>
</evidence>
<reference evidence="16" key="1">
    <citation type="journal article" date="2015" name="PeerJ">
        <title>First genomic representation of candidate bacterial phylum KSB3 points to enhanced environmental sensing as a trigger of wastewater bulking.</title>
        <authorList>
            <person name="Sekiguchi Y."/>
            <person name="Ohashi A."/>
            <person name="Parks D.H."/>
            <person name="Yamauchi T."/>
            <person name="Tyson G.W."/>
            <person name="Hugenholtz P."/>
        </authorList>
    </citation>
    <scope>NUCLEOTIDE SEQUENCE [LARGE SCALE GENOMIC DNA]</scope>
</reference>
<feature type="region of interest" description="Disordered" evidence="13">
    <location>
        <begin position="234"/>
        <end position="274"/>
    </location>
</feature>
<evidence type="ECO:0000256" key="6">
    <source>
        <dbReference type="ARBA" id="ARBA00022741"/>
    </source>
</evidence>
<evidence type="ECO:0000256" key="12">
    <source>
        <dbReference type="ARBA" id="ARBA00038388"/>
    </source>
</evidence>
<dbReference type="InterPro" id="IPR017911">
    <property type="entry name" value="MacB-like_ATP-bd"/>
</dbReference>
<name>A0A0S6W785_VECG1</name>
<feature type="compositionally biased region" description="Basic and acidic residues" evidence="13">
    <location>
        <begin position="244"/>
        <end position="259"/>
    </location>
</feature>
<evidence type="ECO:0000256" key="8">
    <source>
        <dbReference type="ARBA" id="ARBA00022989"/>
    </source>
</evidence>
<evidence type="ECO:0000256" key="2">
    <source>
        <dbReference type="ARBA" id="ARBA00022448"/>
    </source>
</evidence>
<protein>
    <submittedName>
        <fullName evidence="16">Macrolide export ATP-binding/permease protein MacB</fullName>
    </submittedName>
</protein>
<dbReference type="eggNOG" id="COG0577">
    <property type="taxonomic scope" value="Bacteria"/>
</dbReference>
<proteinExistence type="inferred from homology"/>
<evidence type="ECO:0000256" key="11">
    <source>
        <dbReference type="ARBA" id="ARBA00038076"/>
    </source>
</evidence>
<sequence length="696" mass="76622">MLIQMQAIERIYRKGSVTIHALQPGDLCIVEGEFVAIMGPSGSGKSTLLHLLGCLDRPSGGMYLLDGIAVSDLDDTQLSQIRNQKIGFVFQAFNLLAQHNVLQNIAAPLLYSTVATESSGNSSNQRARKLAEQVGLGQRLHHRPSELSGGEMQRVALARALVTQPRVILADEPTGNLDSQTGQDIMHILQELHEQGRTIVVVTHERSIADYAERIIFLKDGAIEREDRQQVSRLSSTARNFSQDVERRPDVEQSRDASSHENFTTLVSKEEPTNLPSERLHLTAHYHRIISLLHAAVQGLLLHKLRSLLSVLGIVFGIGAFIAMLAIEAGAKQEILEQIAQLGTNTVLVKALVPAEERVQRGREQLSQGLTLGDVKRIFQISPFIRHLAAMREFSFPIQYQQRITQARILAVTPEYQHTASVALAQGRFLTAADEQDGQRVCVLGAEIQQTLFAFQNPLGEMIKIQNDWFRVIGVLENKSFNSKSSSAIQARNVNMYVYIPLEVSALFIAAEAREQIQEIAIRVDTAARVTEVARLVRTVLDRAHHNAQDYEVIVPRELLKQSQQTQHVFNIVMGSIAGISLLVGGIGIMNIMLATVAERTREIGIRRAIGASRQKILQQFLIETLVLTLIGGCLGILLGIGGAALISLFAGWRTSISLHTVLFAFGISALVGVVFGMYPAAQGAAMDPIRALRYE</sequence>
<dbReference type="InterPro" id="IPR003838">
    <property type="entry name" value="ABC3_permease_C"/>
</dbReference>
<dbReference type="Proteomes" id="UP000030661">
    <property type="component" value="Unassembled WGS sequence"/>
</dbReference>
<keyword evidence="5 14" id="KW-0812">Transmembrane</keyword>
<feature type="transmembrane region" description="Helical" evidence="14">
    <location>
        <begin position="621"/>
        <end position="651"/>
    </location>
</feature>
<evidence type="ECO:0000313" key="17">
    <source>
        <dbReference type="Proteomes" id="UP000030661"/>
    </source>
</evidence>
<dbReference type="GO" id="GO:0022857">
    <property type="term" value="F:transmembrane transporter activity"/>
    <property type="evidence" value="ECO:0007669"/>
    <property type="project" value="UniProtKB-ARBA"/>
</dbReference>
<keyword evidence="8 14" id="KW-1133">Transmembrane helix</keyword>
<evidence type="ECO:0000256" key="13">
    <source>
        <dbReference type="SAM" id="MobiDB-lite"/>
    </source>
</evidence>
<keyword evidence="10" id="KW-0046">Antibiotic resistance</keyword>
<evidence type="ECO:0000256" key="7">
    <source>
        <dbReference type="ARBA" id="ARBA00022840"/>
    </source>
</evidence>
<evidence type="ECO:0000256" key="9">
    <source>
        <dbReference type="ARBA" id="ARBA00023136"/>
    </source>
</evidence>
<dbReference type="InterPro" id="IPR050250">
    <property type="entry name" value="Macrolide_Exporter_MacB"/>
</dbReference>
<dbReference type="GO" id="GO:0005886">
    <property type="term" value="C:plasma membrane"/>
    <property type="evidence" value="ECO:0007669"/>
    <property type="project" value="UniProtKB-SubCell"/>
</dbReference>
<comment type="similarity">
    <text evidence="11">Belongs to the ABC-4 integral membrane protein family.</text>
</comment>
<comment type="similarity">
    <text evidence="12">Belongs to the ABC transporter superfamily. Macrolide exporter (TC 3.A.1.122) family.</text>
</comment>
<evidence type="ECO:0000256" key="10">
    <source>
        <dbReference type="ARBA" id="ARBA00023251"/>
    </source>
</evidence>
<evidence type="ECO:0000256" key="5">
    <source>
        <dbReference type="ARBA" id="ARBA00022692"/>
    </source>
</evidence>
<dbReference type="InterPro" id="IPR003439">
    <property type="entry name" value="ABC_transporter-like_ATP-bd"/>
</dbReference>
<dbReference type="CDD" id="cd03255">
    <property type="entry name" value="ABC_MJ0796_LolCDE_FtsE"/>
    <property type="match status" value="1"/>
</dbReference>
<dbReference type="InterPro" id="IPR003593">
    <property type="entry name" value="AAA+_ATPase"/>
</dbReference>
<evidence type="ECO:0000256" key="1">
    <source>
        <dbReference type="ARBA" id="ARBA00004429"/>
    </source>
</evidence>
<dbReference type="PANTHER" id="PTHR30572">
    <property type="entry name" value="MEMBRANE COMPONENT OF TRANSPORTER-RELATED"/>
    <property type="match status" value="1"/>
</dbReference>
<evidence type="ECO:0000313" key="16">
    <source>
        <dbReference type="EMBL" id="GAK55552.1"/>
    </source>
</evidence>
<keyword evidence="4" id="KW-0997">Cell inner membrane</keyword>
<dbReference type="STRING" id="1499967.U27_02386"/>
<dbReference type="InterPro" id="IPR025857">
    <property type="entry name" value="MacB_PCD"/>
</dbReference>
<keyword evidence="6" id="KW-0547">Nucleotide-binding</keyword>
<dbReference type="EMBL" id="DF820463">
    <property type="protein sequence ID" value="GAK55552.1"/>
    <property type="molecule type" value="Genomic_DNA"/>
</dbReference>
<dbReference type="SUPFAM" id="SSF52540">
    <property type="entry name" value="P-loop containing nucleoside triphosphate hydrolases"/>
    <property type="match status" value="1"/>
</dbReference>
<dbReference type="GO" id="GO:0005524">
    <property type="term" value="F:ATP binding"/>
    <property type="evidence" value="ECO:0007669"/>
    <property type="project" value="UniProtKB-KW"/>
</dbReference>
<evidence type="ECO:0000259" key="15">
    <source>
        <dbReference type="PROSITE" id="PS50893"/>
    </source>
</evidence>
<accession>A0A0S6W785</accession>
<dbReference type="GO" id="GO:0016887">
    <property type="term" value="F:ATP hydrolysis activity"/>
    <property type="evidence" value="ECO:0007669"/>
    <property type="project" value="InterPro"/>
</dbReference>
<dbReference type="PROSITE" id="PS00211">
    <property type="entry name" value="ABC_TRANSPORTER_1"/>
    <property type="match status" value="1"/>
</dbReference>
<evidence type="ECO:0000256" key="14">
    <source>
        <dbReference type="SAM" id="Phobius"/>
    </source>
</evidence>
<dbReference type="GO" id="GO:0098796">
    <property type="term" value="C:membrane protein complex"/>
    <property type="evidence" value="ECO:0007669"/>
    <property type="project" value="UniProtKB-ARBA"/>
</dbReference>
<gene>
    <name evidence="16" type="ORF">U27_02386</name>
</gene>
<feature type="domain" description="ABC transporter" evidence="15">
    <location>
        <begin position="3"/>
        <end position="245"/>
    </location>
</feature>
<dbReference type="FunFam" id="3.40.50.300:FF:000032">
    <property type="entry name" value="Export ABC transporter ATP-binding protein"/>
    <property type="match status" value="1"/>
</dbReference>
<dbReference type="eggNOG" id="COG1136">
    <property type="taxonomic scope" value="Bacteria"/>
</dbReference>
<organism evidence="16">
    <name type="scientific">Vecturithrix granuli</name>
    <dbReference type="NCBI Taxonomy" id="1499967"/>
    <lineage>
        <taxon>Bacteria</taxon>
        <taxon>Candidatus Moduliflexota</taxon>
        <taxon>Candidatus Vecturitrichia</taxon>
        <taxon>Candidatus Vecturitrichales</taxon>
        <taxon>Candidatus Vecturitrichaceae</taxon>
        <taxon>Candidatus Vecturithrix</taxon>
    </lineage>
</organism>
<dbReference type="SMART" id="SM00382">
    <property type="entry name" value="AAA"/>
    <property type="match status" value="1"/>
</dbReference>
<dbReference type="Pfam" id="PF00005">
    <property type="entry name" value="ABC_tran"/>
    <property type="match status" value="1"/>
</dbReference>
<keyword evidence="7 16" id="KW-0067">ATP-binding</keyword>
<dbReference type="Gene3D" id="3.40.50.300">
    <property type="entry name" value="P-loop containing nucleotide triphosphate hydrolases"/>
    <property type="match status" value="1"/>
</dbReference>
<dbReference type="InterPro" id="IPR017871">
    <property type="entry name" value="ABC_transporter-like_CS"/>
</dbReference>
<keyword evidence="2" id="KW-0813">Transport</keyword>
<dbReference type="PANTHER" id="PTHR30572:SF4">
    <property type="entry name" value="ABC TRANSPORTER PERMEASE YTRF"/>
    <property type="match status" value="1"/>
</dbReference>
<keyword evidence="3" id="KW-1003">Cell membrane</keyword>
<feature type="transmembrane region" description="Helical" evidence="14">
    <location>
        <begin position="657"/>
        <end position="681"/>
    </location>
</feature>
<dbReference type="PROSITE" id="PS50893">
    <property type="entry name" value="ABC_TRANSPORTER_2"/>
    <property type="match status" value="1"/>
</dbReference>
<feature type="transmembrane region" description="Helical" evidence="14">
    <location>
        <begin position="572"/>
        <end position="598"/>
    </location>
</feature>
<keyword evidence="9 14" id="KW-0472">Membrane</keyword>
<dbReference type="Pfam" id="PF02687">
    <property type="entry name" value="FtsX"/>
    <property type="match status" value="1"/>
</dbReference>